<evidence type="ECO:0000313" key="1">
    <source>
        <dbReference type="EMBL" id="KKN72301.1"/>
    </source>
</evidence>
<name>A0A0F9VFG8_9ZZZZ</name>
<accession>A0A0F9VFG8</accession>
<reference evidence="1" key="1">
    <citation type="journal article" date="2015" name="Nature">
        <title>Complex archaea that bridge the gap between prokaryotes and eukaryotes.</title>
        <authorList>
            <person name="Spang A."/>
            <person name="Saw J.H."/>
            <person name="Jorgensen S.L."/>
            <person name="Zaremba-Niedzwiedzka K."/>
            <person name="Martijn J."/>
            <person name="Lind A.E."/>
            <person name="van Eijk R."/>
            <person name="Schleper C."/>
            <person name="Guy L."/>
            <person name="Ettema T.J."/>
        </authorList>
    </citation>
    <scope>NUCLEOTIDE SEQUENCE</scope>
</reference>
<sequence>MPKKKAPRKPSANYSAHMCSSYSAHARGLSITVPRKPCQECKALGDKDLKGEDNLRRLSALFSQAVDEFNVAIKALNRGKTVEAEALARETNEAAEDAFAAWFDALVTTPQ</sequence>
<comment type="caution">
    <text evidence="1">The sequence shown here is derived from an EMBL/GenBank/DDBJ whole genome shotgun (WGS) entry which is preliminary data.</text>
</comment>
<gene>
    <name evidence="1" type="ORF">LCGC14_0412520</name>
</gene>
<organism evidence="1">
    <name type="scientific">marine sediment metagenome</name>
    <dbReference type="NCBI Taxonomy" id="412755"/>
    <lineage>
        <taxon>unclassified sequences</taxon>
        <taxon>metagenomes</taxon>
        <taxon>ecological metagenomes</taxon>
    </lineage>
</organism>
<dbReference type="AlphaFoldDB" id="A0A0F9VFG8"/>
<protein>
    <submittedName>
        <fullName evidence="1">Uncharacterized protein</fullName>
    </submittedName>
</protein>
<dbReference type="EMBL" id="LAZR01000365">
    <property type="protein sequence ID" value="KKN72301.1"/>
    <property type="molecule type" value="Genomic_DNA"/>
</dbReference>
<proteinExistence type="predicted"/>